<dbReference type="CDD" id="cd07040">
    <property type="entry name" value="HP"/>
    <property type="match status" value="1"/>
</dbReference>
<dbReference type="PANTHER" id="PTHR16469:SF27">
    <property type="entry name" value="UBIQUITIN-ASSOCIATED AND SH3 DOMAIN-CONTAINING BA-RELATED"/>
    <property type="match status" value="1"/>
</dbReference>
<keyword evidence="2" id="KW-1185">Reference proteome</keyword>
<dbReference type="SMART" id="SM00855">
    <property type="entry name" value="PGAM"/>
    <property type="match status" value="1"/>
</dbReference>
<accession>A0A8S1XUF2</accession>
<dbReference type="InterPro" id="IPR051710">
    <property type="entry name" value="Phosphatase_SH3-domain"/>
</dbReference>
<dbReference type="PANTHER" id="PTHR16469">
    <property type="entry name" value="UBIQUITIN-ASSOCIATED AND SH3 DOMAIN-CONTAINING BA-RELATED"/>
    <property type="match status" value="1"/>
</dbReference>
<dbReference type="InterPro" id="IPR013078">
    <property type="entry name" value="His_Pase_superF_clade-1"/>
</dbReference>
<reference evidence="1" key="1">
    <citation type="submission" date="2021-01" db="EMBL/GenBank/DDBJ databases">
        <authorList>
            <consortium name="Genoscope - CEA"/>
            <person name="William W."/>
        </authorList>
    </citation>
    <scope>NUCLEOTIDE SEQUENCE</scope>
</reference>
<evidence type="ECO:0008006" key="3">
    <source>
        <dbReference type="Google" id="ProtNLM"/>
    </source>
</evidence>
<evidence type="ECO:0000313" key="2">
    <source>
        <dbReference type="Proteomes" id="UP000683925"/>
    </source>
</evidence>
<dbReference type="EMBL" id="CAJJDP010000135">
    <property type="protein sequence ID" value="CAD8205146.1"/>
    <property type="molecule type" value="Genomic_DNA"/>
</dbReference>
<protein>
    <recommendedName>
        <fullName evidence="3">Phosphoglycerate mutase</fullName>
    </recommendedName>
</protein>
<evidence type="ECO:0000313" key="1">
    <source>
        <dbReference type="EMBL" id="CAD8205146.1"/>
    </source>
</evidence>
<dbReference type="OMA" id="GELMYSH"/>
<comment type="caution">
    <text evidence="1">The sequence shown here is derived from an EMBL/GenBank/DDBJ whole genome shotgun (WGS) entry which is preliminary data.</text>
</comment>
<name>A0A8S1XUF2_PAROT</name>
<gene>
    <name evidence="1" type="ORF">POCTA_138.1.T1340156</name>
</gene>
<dbReference type="Pfam" id="PF00300">
    <property type="entry name" value="His_Phos_1"/>
    <property type="match status" value="1"/>
</dbReference>
<sequence length="235" mass="27213">MILFIRHGERADMVDNPTERKKVLLKFDPPLTEKGECQAKITGEQLRIQIEEFANQKQMKTYDLSINFMSSPFLRCIQTALILMKEIPNNSNLYIQDEIGELMYSHSFNQNVLMQLHLNTVQHPILTIDYIKGIQIRKEKLFNANLPQPKYPEEQNYCQLRVGKFFQELLTHMKQSSNKKNSIYICITHQGVVSLTLNIQNVKSPFLVGQCGLSSFILDDDGLLKNQFKGESLWS</sequence>
<proteinExistence type="predicted"/>
<dbReference type="Proteomes" id="UP000683925">
    <property type="component" value="Unassembled WGS sequence"/>
</dbReference>
<organism evidence="1 2">
    <name type="scientific">Paramecium octaurelia</name>
    <dbReference type="NCBI Taxonomy" id="43137"/>
    <lineage>
        <taxon>Eukaryota</taxon>
        <taxon>Sar</taxon>
        <taxon>Alveolata</taxon>
        <taxon>Ciliophora</taxon>
        <taxon>Intramacronucleata</taxon>
        <taxon>Oligohymenophorea</taxon>
        <taxon>Peniculida</taxon>
        <taxon>Parameciidae</taxon>
        <taxon>Paramecium</taxon>
    </lineage>
</organism>
<dbReference type="AlphaFoldDB" id="A0A8S1XUF2"/>
<dbReference type="OrthoDB" id="302430at2759"/>